<evidence type="ECO:0000313" key="2">
    <source>
        <dbReference type="EMBL" id="KAK5635438.1"/>
    </source>
</evidence>
<accession>A0AAN7ZDX4</accession>
<evidence type="ECO:0000256" key="1">
    <source>
        <dbReference type="SAM" id="MobiDB-lite"/>
    </source>
</evidence>
<proteinExistence type="predicted"/>
<dbReference type="Proteomes" id="UP001305414">
    <property type="component" value="Unassembled WGS sequence"/>
</dbReference>
<dbReference type="AlphaFoldDB" id="A0AAN7ZDX4"/>
<comment type="caution">
    <text evidence="2">The sequence shown here is derived from an EMBL/GenBank/DDBJ whole genome shotgun (WGS) entry which is preliminary data.</text>
</comment>
<dbReference type="EMBL" id="JAWHQM010000053">
    <property type="protein sequence ID" value="KAK5635438.1"/>
    <property type="molecule type" value="Genomic_DNA"/>
</dbReference>
<name>A0AAN7ZDX4_9PEZI</name>
<gene>
    <name evidence="2" type="ORF">RRF57_011150</name>
</gene>
<feature type="region of interest" description="Disordered" evidence="1">
    <location>
        <begin position="31"/>
        <end position="53"/>
    </location>
</feature>
<reference evidence="2 3" key="1">
    <citation type="submission" date="2023-10" db="EMBL/GenBank/DDBJ databases">
        <title>Draft genome sequence of Xylaria bambusicola isolate GMP-LS, the root and basal stem rot pathogen of sugarcane in Indonesia.</title>
        <authorList>
            <person name="Selvaraj P."/>
            <person name="Muralishankar V."/>
            <person name="Muruganantham S."/>
            <person name="Sp S."/>
            <person name="Haryani S."/>
            <person name="Lau K.J.X."/>
            <person name="Naqvi N.I."/>
        </authorList>
    </citation>
    <scope>NUCLEOTIDE SEQUENCE [LARGE SCALE GENOMIC DNA]</scope>
    <source>
        <strain evidence="2">GMP-LS</strain>
    </source>
</reference>
<sequence length="77" mass="7975">MEIQLTVDASRTQTLDGSAADENVNCCSATTDATTNGKDGDGADGKPSSTPKISQLAVDGLHGSTEDEVVRWGGPWH</sequence>
<protein>
    <submittedName>
        <fullName evidence="2">Uncharacterized protein</fullName>
    </submittedName>
</protein>
<keyword evidence="3" id="KW-1185">Reference proteome</keyword>
<evidence type="ECO:0000313" key="3">
    <source>
        <dbReference type="Proteomes" id="UP001305414"/>
    </source>
</evidence>
<organism evidence="2 3">
    <name type="scientific">Xylaria bambusicola</name>
    <dbReference type="NCBI Taxonomy" id="326684"/>
    <lineage>
        <taxon>Eukaryota</taxon>
        <taxon>Fungi</taxon>
        <taxon>Dikarya</taxon>
        <taxon>Ascomycota</taxon>
        <taxon>Pezizomycotina</taxon>
        <taxon>Sordariomycetes</taxon>
        <taxon>Xylariomycetidae</taxon>
        <taxon>Xylariales</taxon>
        <taxon>Xylariaceae</taxon>
        <taxon>Xylaria</taxon>
    </lineage>
</organism>